<proteinExistence type="predicted"/>
<dbReference type="InterPro" id="IPR012337">
    <property type="entry name" value="RNaseH-like_sf"/>
</dbReference>
<sequence>MSDSDKKPKRAQEELVVLREGFLIFVPVYDVTGHGLATVLLNTLKELGLDLDILRLQGYDGASTMLGNFRGVQAIVKNSYPKALYTHCVAHSLNLCLSDAAKTQTIQILPNAQSSKLKSLCETRWVLCHEAVMLFREFLEPIFLSAYLSSILLSYTYHLSEYLQTKNIDLVNAPDRVNQVKIQLQILRDNATDEFNKLYEEVNRLGDKPHSNLKTVVTFYQNDLKSYDDIIEAEYKLWQSKWNLVESWPSMTIKALHQCDQLMYPIIYELLKILSNFLFQQQQQREVFQH</sequence>
<dbReference type="EMBL" id="VUJU01001635">
    <property type="protein sequence ID" value="KAF0764437.1"/>
    <property type="molecule type" value="Genomic_DNA"/>
</dbReference>
<gene>
    <name evidence="1" type="ORF">FWK35_00016302</name>
</gene>
<evidence type="ECO:0000313" key="1">
    <source>
        <dbReference type="EMBL" id="KAF0764437.1"/>
    </source>
</evidence>
<dbReference type="SUPFAM" id="SSF53098">
    <property type="entry name" value="Ribonuclease H-like"/>
    <property type="match status" value="1"/>
</dbReference>
<dbReference type="PANTHER" id="PTHR45749">
    <property type="match status" value="1"/>
</dbReference>
<organism evidence="1 2">
    <name type="scientific">Aphis craccivora</name>
    <name type="common">Cowpea aphid</name>
    <dbReference type="NCBI Taxonomy" id="307492"/>
    <lineage>
        <taxon>Eukaryota</taxon>
        <taxon>Metazoa</taxon>
        <taxon>Ecdysozoa</taxon>
        <taxon>Arthropoda</taxon>
        <taxon>Hexapoda</taxon>
        <taxon>Insecta</taxon>
        <taxon>Pterygota</taxon>
        <taxon>Neoptera</taxon>
        <taxon>Paraneoptera</taxon>
        <taxon>Hemiptera</taxon>
        <taxon>Sternorrhyncha</taxon>
        <taxon>Aphidomorpha</taxon>
        <taxon>Aphidoidea</taxon>
        <taxon>Aphididae</taxon>
        <taxon>Aphidini</taxon>
        <taxon>Aphis</taxon>
        <taxon>Aphis</taxon>
    </lineage>
</organism>
<name>A0A6G0Z235_APHCR</name>
<comment type="caution">
    <text evidence="1">The sequence shown here is derived from an EMBL/GenBank/DDBJ whole genome shotgun (WGS) entry which is preliminary data.</text>
</comment>
<protein>
    <submittedName>
        <fullName evidence="1">52 kDa repressor of the inhibitor of the protein kinase-like</fullName>
    </submittedName>
</protein>
<dbReference type="PANTHER" id="PTHR45749:SF21">
    <property type="entry name" value="DUF4371 DOMAIN-CONTAINING PROTEIN"/>
    <property type="match status" value="1"/>
</dbReference>
<dbReference type="AlphaFoldDB" id="A0A6G0Z235"/>
<dbReference type="Proteomes" id="UP000478052">
    <property type="component" value="Unassembled WGS sequence"/>
</dbReference>
<dbReference type="OrthoDB" id="6614843at2759"/>
<keyword evidence="2" id="KW-1185">Reference proteome</keyword>
<reference evidence="1 2" key="1">
    <citation type="submission" date="2019-08" db="EMBL/GenBank/DDBJ databases">
        <title>Whole genome of Aphis craccivora.</title>
        <authorList>
            <person name="Voronova N.V."/>
            <person name="Shulinski R.S."/>
            <person name="Bandarenka Y.V."/>
            <person name="Zhorov D.G."/>
            <person name="Warner D."/>
        </authorList>
    </citation>
    <scope>NUCLEOTIDE SEQUENCE [LARGE SCALE GENOMIC DNA]</scope>
    <source>
        <strain evidence="1">180601</strain>
        <tissue evidence="1">Whole Body</tissue>
    </source>
</reference>
<evidence type="ECO:0000313" key="2">
    <source>
        <dbReference type="Proteomes" id="UP000478052"/>
    </source>
</evidence>
<accession>A0A6G0Z235</accession>